<accession>M0NA72</accession>
<dbReference type="InterPro" id="IPR006015">
    <property type="entry name" value="Universal_stress_UspA"/>
</dbReference>
<dbReference type="RefSeq" id="WP_007739973.1">
    <property type="nucleotide sequence ID" value="NZ_AOMF01000152.1"/>
</dbReference>
<sequence length="288" mass="31244">MFDNVLVPTDGSACAEMASEYARNLATKYEATVHALCVADSRRLENAPQYERIKEERSESAEQARSEFSAAGLSANQAVRTDVPHEAILEYASNQEIDLIVMGTHGRTGVDRYPLGSVTEKVVRLSDAPVLTVQEMDDDAITYPYTDVLVATDGSDGAAAAIDPAVDIARTYDARLHALSVVDSMALGVDVRTDIIDEQFEDAAQTAVKTVDERARDASVSVIETAVEYGTPYREINAYADAHDIDLVVMGTRGQSGLKRYLLGSVTEKTVRTSPVPVLSVREPDPKE</sequence>
<evidence type="ECO:0000313" key="3">
    <source>
        <dbReference type="EMBL" id="EMA53525.1"/>
    </source>
</evidence>
<dbReference type="InterPro" id="IPR006016">
    <property type="entry name" value="UspA"/>
</dbReference>
<gene>
    <name evidence="3" type="ORF">C451_09570</name>
</gene>
<feature type="domain" description="UspA" evidence="2">
    <location>
        <begin position="1"/>
        <end position="133"/>
    </location>
</feature>
<dbReference type="InterPro" id="IPR014729">
    <property type="entry name" value="Rossmann-like_a/b/a_fold"/>
</dbReference>
<reference evidence="3 4" key="1">
    <citation type="journal article" date="2014" name="PLoS Genet.">
        <title>Phylogenetically driven sequencing of extremely halophilic archaea reveals strategies for static and dynamic osmo-response.</title>
        <authorList>
            <person name="Becker E.A."/>
            <person name="Seitzer P.M."/>
            <person name="Tritt A."/>
            <person name="Larsen D."/>
            <person name="Krusor M."/>
            <person name="Yao A.I."/>
            <person name="Wu D."/>
            <person name="Madern D."/>
            <person name="Eisen J.A."/>
            <person name="Darling A.E."/>
            <person name="Facciotti M.T."/>
        </authorList>
    </citation>
    <scope>NUCLEOTIDE SEQUENCE [LARGE SCALE GENOMIC DNA]</scope>
    <source>
        <strain evidence="3 4">JCM 13552</strain>
    </source>
</reference>
<proteinExistence type="inferred from homology"/>
<name>M0NA72_9EURY</name>
<comment type="similarity">
    <text evidence="1">Belongs to the universal stress protein A family.</text>
</comment>
<dbReference type="Gene3D" id="3.40.50.620">
    <property type="entry name" value="HUPs"/>
    <property type="match status" value="2"/>
</dbReference>
<dbReference type="Proteomes" id="UP000011680">
    <property type="component" value="Unassembled WGS sequence"/>
</dbReference>
<evidence type="ECO:0000259" key="2">
    <source>
        <dbReference type="Pfam" id="PF00582"/>
    </source>
</evidence>
<evidence type="ECO:0000313" key="4">
    <source>
        <dbReference type="Proteomes" id="UP000011680"/>
    </source>
</evidence>
<dbReference type="EMBL" id="AOMF01000152">
    <property type="protein sequence ID" value="EMA53525.1"/>
    <property type="molecule type" value="Genomic_DNA"/>
</dbReference>
<dbReference type="PATRIC" id="fig|1227457.3.peg.1773"/>
<protein>
    <submittedName>
        <fullName evidence="3">UspA domain protein</fullName>
    </submittedName>
</protein>
<dbReference type="Pfam" id="PF00582">
    <property type="entry name" value="Usp"/>
    <property type="match status" value="2"/>
</dbReference>
<dbReference type="PANTHER" id="PTHR46268:SF6">
    <property type="entry name" value="UNIVERSAL STRESS PROTEIN UP12"/>
    <property type="match status" value="1"/>
</dbReference>
<dbReference type="eggNOG" id="arCOG00449">
    <property type="taxonomic scope" value="Archaea"/>
</dbReference>
<dbReference type="SUPFAM" id="SSF52402">
    <property type="entry name" value="Adenine nucleotide alpha hydrolases-like"/>
    <property type="match status" value="2"/>
</dbReference>
<evidence type="ECO:0000256" key="1">
    <source>
        <dbReference type="ARBA" id="ARBA00008791"/>
    </source>
</evidence>
<dbReference type="PRINTS" id="PR01438">
    <property type="entry name" value="UNVRSLSTRESS"/>
</dbReference>
<organism evidence="3 4">
    <name type="scientific">Halococcus thailandensis JCM 13552</name>
    <dbReference type="NCBI Taxonomy" id="1227457"/>
    <lineage>
        <taxon>Archaea</taxon>
        <taxon>Methanobacteriati</taxon>
        <taxon>Methanobacteriota</taxon>
        <taxon>Stenosarchaea group</taxon>
        <taxon>Halobacteria</taxon>
        <taxon>Halobacteriales</taxon>
        <taxon>Halococcaceae</taxon>
        <taxon>Halococcus</taxon>
    </lineage>
</organism>
<dbReference type="AlphaFoldDB" id="M0NA72"/>
<feature type="domain" description="UspA" evidence="2">
    <location>
        <begin position="145"/>
        <end position="282"/>
    </location>
</feature>
<comment type="caution">
    <text evidence="3">The sequence shown here is derived from an EMBL/GenBank/DDBJ whole genome shotgun (WGS) entry which is preliminary data.</text>
</comment>
<dbReference type="OrthoDB" id="105697at2157"/>
<dbReference type="CDD" id="cd00293">
    <property type="entry name" value="USP-like"/>
    <property type="match status" value="2"/>
</dbReference>
<dbReference type="PANTHER" id="PTHR46268">
    <property type="entry name" value="STRESS RESPONSE PROTEIN NHAX"/>
    <property type="match status" value="1"/>
</dbReference>
<keyword evidence="4" id="KW-1185">Reference proteome</keyword>